<dbReference type="Proteomes" id="UP000094569">
    <property type="component" value="Unassembled WGS sequence"/>
</dbReference>
<dbReference type="AlphaFoldDB" id="A0A1E3B3N2"/>
<evidence type="ECO:0000313" key="2">
    <source>
        <dbReference type="Proteomes" id="UP000094569"/>
    </source>
</evidence>
<dbReference type="OrthoDB" id="10318404at2759"/>
<proteinExistence type="predicted"/>
<evidence type="ECO:0008006" key="3">
    <source>
        <dbReference type="Google" id="ProtNLM"/>
    </source>
</evidence>
<name>A0A1E3B3N2_ASPCR</name>
<dbReference type="Gene3D" id="2.80.10.50">
    <property type="match status" value="1"/>
</dbReference>
<organism evidence="1 2">
    <name type="scientific">Aspergillus cristatus</name>
    <name type="common">Chinese Fuzhuan brick tea-fermentation fungus</name>
    <name type="synonym">Eurotium cristatum</name>
    <dbReference type="NCBI Taxonomy" id="573508"/>
    <lineage>
        <taxon>Eukaryota</taxon>
        <taxon>Fungi</taxon>
        <taxon>Dikarya</taxon>
        <taxon>Ascomycota</taxon>
        <taxon>Pezizomycotina</taxon>
        <taxon>Eurotiomycetes</taxon>
        <taxon>Eurotiomycetidae</taxon>
        <taxon>Eurotiales</taxon>
        <taxon>Aspergillaceae</taxon>
        <taxon>Aspergillus</taxon>
        <taxon>Aspergillus subgen. Aspergillus</taxon>
    </lineage>
</organism>
<sequence>MLEEIGIGHYLITNINTPHKLLELSTVDYTTVTIGLGSARQLWEIWGEGSHISIHNGTGKYLALSPPGRSYPSVMGRDEIQGWIIEKVREDYNFYCRIYAGRTGLCLAQLPGVNGNPLLQLVDTSPDWSQIWKFWQMGA</sequence>
<dbReference type="SUPFAM" id="SSF50370">
    <property type="entry name" value="Ricin B-like lectins"/>
    <property type="match status" value="1"/>
</dbReference>
<dbReference type="EMBL" id="JXNT01000019">
    <property type="protein sequence ID" value="ODM15046.1"/>
    <property type="molecule type" value="Genomic_DNA"/>
</dbReference>
<evidence type="ECO:0000313" key="1">
    <source>
        <dbReference type="EMBL" id="ODM15046.1"/>
    </source>
</evidence>
<reference evidence="1 2" key="1">
    <citation type="journal article" date="2016" name="BMC Genomics">
        <title>Comparative genomic and transcriptomic analyses of the Fuzhuan brick tea-fermentation fungus Aspergillus cristatus.</title>
        <authorList>
            <person name="Ge Y."/>
            <person name="Wang Y."/>
            <person name="Liu Y."/>
            <person name="Tan Y."/>
            <person name="Ren X."/>
            <person name="Zhang X."/>
            <person name="Hyde K.D."/>
            <person name="Liu Y."/>
            <person name="Liu Z."/>
        </authorList>
    </citation>
    <scope>NUCLEOTIDE SEQUENCE [LARGE SCALE GENOMIC DNA]</scope>
    <source>
        <strain evidence="1 2">GZAAS20.1005</strain>
    </source>
</reference>
<comment type="caution">
    <text evidence="1">The sequence shown here is derived from an EMBL/GenBank/DDBJ whole genome shotgun (WGS) entry which is preliminary data.</text>
</comment>
<keyword evidence="2" id="KW-1185">Reference proteome</keyword>
<accession>A0A1E3B3N2</accession>
<dbReference type="VEuPathDB" id="FungiDB:SI65_09541"/>
<gene>
    <name evidence="1" type="ORF">SI65_09541</name>
</gene>
<dbReference type="InterPro" id="IPR035992">
    <property type="entry name" value="Ricin_B-like_lectins"/>
</dbReference>
<protein>
    <recommendedName>
        <fullName evidence="3">Ricin B lectin domain-containing protein</fullName>
    </recommendedName>
</protein>